<name>B4KE93_DROMO</name>
<sequence>MAPLSESESFLQAVVAAAAATAAQIAQLTANKTVDQCSSQAGTSELPTPSLDEPPLEQELKELEELKELQDLQELKELQEHLNCGSNCPIKLRSRNYTDIVGRRPIHTPKSKATSMAILKTPKSTRARRSVKTPKSSKKLKNSLKIGYRGGTPKKASPPSMSKKKLLMAMKSRSVMQRRPLYTRKSPKLATKRKADDPGPDGASPSKRMRCEKKKTRLNEKKKKCDSSISDDNQQENPKIIDRARADGLPVERSSSSPEPTCSVPELPTPGRKTFRQAKPESHSVEQYGADSTPTIMDLSQTLMISEIQDADDSNEVTLTYERGQQVDLCDLQSDGRSDREDDDDYDDDDDDGESEEQEPTNIGEVRGRQQPKAQNKQKNTRKSGCTLM</sequence>
<accession>B4KE93</accession>
<feature type="compositionally biased region" description="Basic residues" evidence="1">
    <location>
        <begin position="181"/>
        <end position="192"/>
    </location>
</feature>
<dbReference type="OMA" id="RRPIHTP"/>
<feature type="region of interest" description="Disordered" evidence="1">
    <location>
        <begin position="33"/>
        <end position="54"/>
    </location>
</feature>
<dbReference type="Proteomes" id="UP000009192">
    <property type="component" value="Unassembled WGS sequence"/>
</dbReference>
<evidence type="ECO:0000313" key="2">
    <source>
        <dbReference type="EMBL" id="EDW11838.1"/>
    </source>
</evidence>
<keyword evidence="3" id="KW-1185">Reference proteome</keyword>
<organism evidence="2 3">
    <name type="scientific">Drosophila mojavensis</name>
    <name type="common">Fruit fly</name>
    <dbReference type="NCBI Taxonomy" id="7230"/>
    <lineage>
        <taxon>Eukaryota</taxon>
        <taxon>Metazoa</taxon>
        <taxon>Ecdysozoa</taxon>
        <taxon>Arthropoda</taxon>
        <taxon>Hexapoda</taxon>
        <taxon>Insecta</taxon>
        <taxon>Pterygota</taxon>
        <taxon>Neoptera</taxon>
        <taxon>Endopterygota</taxon>
        <taxon>Diptera</taxon>
        <taxon>Brachycera</taxon>
        <taxon>Muscomorpha</taxon>
        <taxon>Ephydroidea</taxon>
        <taxon>Drosophilidae</taxon>
        <taxon>Drosophila</taxon>
    </lineage>
</organism>
<dbReference type="AlphaFoldDB" id="B4KE93"/>
<gene>
    <name evidence="2" type="primary">Dmoj\GI17362</name>
    <name evidence="2" type="ORF">Dmoj_GI17362</name>
</gene>
<dbReference type="EMBL" id="CH933807">
    <property type="protein sequence ID" value="EDW11838.1"/>
    <property type="molecule type" value="Genomic_DNA"/>
</dbReference>
<proteinExistence type="predicted"/>
<dbReference type="InParanoid" id="B4KE93"/>
<feature type="region of interest" description="Disordered" evidence="1">
    <location>
        <begin position="105"/>
        <end position="293"/>
    </location>
</feature>
<dbReference type="HOGENOM" id="CLU_710325_0_0_1"/>
<feature type="compositionally biased region" description="Basic residues" evidence="1">
    <location>
        <begin position="123"/>
        <end position="142"/>
    </location>
</feature>
<feature type="region of interest" description="Disordered" evidence="1">
    <location>
        <begin position="320"/>
        <end position="389"/>
    </location>
</feature>
<feature type="compositionally biased region" description="Basic and acidic residues" evidence="1">
    <location>
        <begin position="217"/>
        <end position="226"/>
    </location>
</feature>
<dbReference type="OrthoDB" id="10686940at2759"/>
<evidence type="ECO:0000313" key="3">
    <source>
        <dbReference type="Proteomes" id="UP000009192"/>
    </source>
</evidence>
<reference evidence="2 3" key="1">
    <citation type="journal article" date="2007" name="Nature">
        <title>Evolution of genes and genomes on the Drosophila phylogeny.</title>
        <authorList>
            <consortium name="Drosophila 12 Genomes Consortium"/>
            <person name="Clark A.G."/>
            <person name="Eisen M.B."/>
            <person name="Smith D.R."/>
            <person name="Bergman C.M."/>
            <person name="Oliver B."/>
            <person name="Markow T.A."/>
            <person name="Kaufman T.C."/>
            <person name="Kellis M."/>
            <person name="Gelbart W."/>
            <person name="Iyer V.N."/>
            <person name="Pollard D.A."/>
            <person name="Sackton T.B."/>
            <person name="Larracuente A.M."/>
            <person name="Singh N.D."/>
            <person name="Abad J.P."/>
            <person name="Abt D.N."/>
            <person name="Adryan B."/>
            <person name="Aguade M."/>
            <person name="Akashi H."/>
            <person name="Anderson W.W."/>
            <person name="Aquadro C.F."/>
            <person name="Ardell D.H."/>
            <person name="Arguello R."/>
            <person name="Artieri C.G."/>
            <person name="Barbash D.A."/>
            <person name="Barker D."/>
            <person name="Barsanti P."/>
            <person name="Batterham P."/>
            <person name="Batzoglou S."/>
            <person name="Begun D."/>
            <person name="Bhutkar A."/>
            <person name="Blanco E."/>
            <person name="Bosak S.A."/>
            <person name="Bradley R.K."/>
            <person name="Brand A.D."/>
            <person name="Brent M.R."/>
            <person name="Brooks A.N."/>
            <person name="Brown R.H."/>
            <person name="Butlin R.K."/>
            <person name="Caggese C."/>
            <person name="Calvi B.R."/>
            <person name="Bernardo de Carvalho A."/>
            <person name="Caspi A."/>
            <person name="Castrezana S."/>
            <person name="Celniker S.E."/>
            <person name="Chang J.L."/>
            <person name="Chapple C."/>
            <person name="Chatterji S."/>
            <person name="Chinwalla A."/>
            <person name="Civetta A."/>
            <person name="Clifton S.W."/>
            <person name="Comeron J.M."/>
            <person name="Costello J.C."/>
            <person name="Coyne J.A."/>
            <person name="Daub J."/>
            <person name="David R.G."/>
            <person name="Delcher A.L."/>
            <person name="Delehaunty K."/>
            <person name="Do C.B."/>
            <person name="Ebling H."/>
            <person name="Edwards K."/>
            <person name="Eickbush T."/>
            <person name="Evans J.D."/>
            <person name="Filipski A."/>
            <person name="Findeiss S."/>
            <person name="Freyhult E."/>
            <person name="Fulton L."/>
            <person name="Fulton R."/>
            <person name="Garcia A.C."/>
            <person name="Gardiner A."/>
            <person name="Garfield D.A."/>
            <person name="Garvin B.E."/>
            <person name="Gibson G."/>
            <person name="Gilbert D."/>
            <person name="Gnerre S."/>
            <person name="Godfrey J."/>
            <person name="Good R."/>
            <person name="Gotea V."/>
            <person name="Gravely B."/>
            <person name="Greenberg A.J."/>
            <person name="Griffiths-Jones S."/>
            <person name="Gross S."/>
            <person name="Guigo R."/>
            <person name="Gustafson E.A."/>
            <person name="Haerty W."/>
            <person name="Hahn M.W."/>
            <person name="Halligan D.L."/>
            <person name="Halpern A.L."/>
            <person name="Halter G.M."/>
            <person name="Han M.V."/>
            <person name="Heger A."/>
            <person name="Hillier L."/>
            <person name="Hinrichs A.S."/>
            <person name="Holmes I."/>
            <person name="Hoskins R.A."/>
            <person name="Hubisz M.J."/>
            <person name="Hultmark D."/>
            <person name="Huntley M.A."/>
            <person name="Jaffe D.B."/>
            <person name="Jagadeeshan S."/>
            <person name="Jeck W.R."/>
            <person name="Johnson J."/>
            <person name="Jones C.D."/>
            <person name="Jordan W.C."/>
            <person name="Karpen G.H."/>
            <person name="Kataoka E."/>
            <person name="Keightley P.D."/>
            <person name="Kheradpour P."/>
            <person name="Kirkness E.F."/>
            <person name="Koerich L.B."/>
            <person name="Kristiansen K."/>
            <person name="Kudrna D."/>
            <person name="Kulathinal R.J."/>
            <person name="Kumar S."/>
            <person name="Kwok R."/>
            <person name="Lander E."/>
            <person name="Langley C.H."/>
            <person name="Lapoint R."/>
            <person name="Lazzaro B.P."/>
            <person name="Lee S.J."/>
            <person name="Levesque L."/>
            <person name="Li R."/>
            <person name="Lin C.F."/>
            <person name="Lin M.F."/>
            <person name="Lindblad-Toh K."/>
            <person name="Llopart A."/>
            <person name="Long M."/>
            <person name="Low L."/>
            <person name="Lozovsky E."/>
            <person name="Lu J."/>
            <person name="Luo M."/>
            <person name="Machado C.A."/>
            <person name="Makalowski W."/>
            <person name="Marzo M."/>
            <person name="Matsuda M."/>
            <person name="Matzkin L."/>
            <person name="McAllister B."/>
            <person name="McBride C.S."/>
            <person name="McKernan B."/>
            <person name="McKernan K."/>
            <person name="Mendez-Lago M."/>
            <person name="Minx P."/>
            <person name="Mollenhauer M.U."/>
            <person name="Montooth K."/>
            <person name="Mount S.M."/>
            <person name="Mu X."/>
            <person name="Myers E."/>
            <person name="Negre B."/>
            <person name="Newfeld S."/>
            <person name="Nielsen R."/>
            <person name="Noor M.A."/>
            <person name="O'Grady P."/>
            <person name="Pachter L."/>
            <person name="Papaceit M."/>
            <person name="Parisi M.J."/>
            <person name="Parisi M."/>
            <person name="Parts L."/>
            <person name="Pedersen J.S."/>
            <person name="Pesole G."/>
            <person name="Phillippy A.M."/>
            <person name="Ponting C.P."/>
            <person name="Pop M."/>
            <person name="Porcelli D."/>
            <person name="Powell J.R."/>
            <person name="Prohaska S."/>
            <person name="Pruitt K."/>
            <person name="Puig M."/>
            <person name="Quesneville H."/>
            <person name="Ram K.R."/>
            <person name="Rand D."/>
            <person name="Rasmussen M.D."/>
            <person name="Reed L.K."/>
            <person name="Reenan R."/>
            <person name="Reily A."/>
            <person name="Remington K.A."/>
            <person name="Rieger T.T."/>
            <person name="Ritchie M.G."/>
            <person name="Robin C."/>
            <person name="Rogers Y.H."/>
            <person name="Rohde C."/>
            <person name="Rozas J."/>
            <person name="Rubenfield M.J."/>
            <person name="Ruiz A."/>
            <person name="Russo S."/>
            <person name="Salzberg S.L."/>
            <person name="Sanchez-Gracia A."/>
            <person name="Saranga D.J."/>
            <person name="Sato H."/>
            <person name="Schaeffer S.W."/>
            <person name="Schatz M.C."/>
            <person name="Schlenke T."/>
            <person name="Schwartz R."/>
            <person name="Segarra C."/>
            <person name="Singh R.S."/>
            <person name="Sirot L."/>
            <person name="Sirota M."/>
            <person name="Sisneros N.B."/>
            <person name="Smith C.D."/>
            <person name="Smith T.F."/>
            <person name="Spieth J."/>
            <person name="Stage D.E."/>
            <person name="Stark A."/>
            <person name="Stephan W."/>
            <person name="Strausberg R.L."/>
            <person name="Strempel S."/>
            <person name="Sturgill D."/>
            <person name="Sutton G."/>
            <person name="Sutton G.G."/>
            <person name="Tao W."/>
            <person name="Teichmann S."/>
            <person name="Tobari Y.N."/>
            <person name="Tomimura Y."/>
            <person name="Tsolas J.M."/>
            <person name="Valente V.L."/>
            <person name="Venter E."/>
            <person name="Venter J.C."/>
            <person name="Vicario S."/>
            <person name="Vieira F.G."/>
            <person name="Vilella A.J."/>
            <person name="Villasante A."/>
            <person name="Walenz B."/>
            <person name="Wang J."/>
            <person name="Wasserman M."/>
            <person name="Watts T."/>
            <person name="Wilson D."/>
            <person name="Wilson R.K."/>
            <person name="Wing R.A."/>
            <person name="Wolfner M.F."/>
            <person name="Wong A."/>
            <person name="Wong G.K."/>
            <person name="Wu C.I."/>
            <person name="Wu G."/>
            <person name="Yamamoto D."/>
            <person name="Yang H.P."/>
            <person name="Yang S.P."/>
            <person name="Yorke J.A."/>
            <person name="Yoshida K."/>
            <person name="Zdobnov E."/>
            <person name="Zhang P."/>
            <person name="Zhang Y."/>
            <person name="Zimin A.V."/>
            <person name="Baldwin J."/>
            <person name="Abdouelleil A."/>
            <person name="Abdulkadir J."/>
            <person name="Abebe A."/>
            <person name="Abera B."/>
            <person name="Abreu J."/>
            <person name="Acer S.C."/>
            <person name="Aftuck L."/>
            <person name="Alexander A."/>
            <person name="An P."/>
            <person name="Anderson E."/>
            <person name="Anderson S."/>
            <person name="Arachi H."/>
            <person name="Azer M."/>
            <person name="Bachantsang P."/>
            <person name="Barry A."/>
            <person name="Bayul T."/>
            <person name="Berlin A."/>
            <person name="Bessette D."/>
            <person name="Bloom T."/>
            <person name="Blye J."/>
            <person name="Boguslavskiy L."/>
            <person name="Bonnet C."/>
            <person name="Boukhgalter B."/>
            <person name="Bourzgui I."/>
            <person name="Brown A."/>
            <person name="Cahill P."/>
            <person name="Channer S."/>
            <person name="Cheshatsang Y."/>
            <person name="Chuda L."/>
            <person name="Citroen M."/>
            <person name="Collymore A."/>
            <person name="Cooke P."/>
            <person name="Costello M."/>
            <person name="D'Aco K."/>
            <person name="Daza R."/>
            <person name="De Haan G."/>
            <person name="DeGray S."/>
            <person name="DeMaso C."/>
            <person name="Dhargay N."/>
            <person name="Dooley K."/>
            <person name="Dooley E."/>
            <person name="Doricent M."/>
            <person name="Dorje P."/>
            <person name="Dorjee K."/>
            <person name="Dupes A."/>
            <person name="Elong R."/>
            <person name="Falk J."/>
            <person name="Farina A."/>
            <person name="Faro S."/>
            <person name="Ferguson D."/>
            <person name="Fisher S."/>
            <person name="Foley C.D."/>
            <person name="Franke A."/>
            <person name="Friedrich D."/>
            <person name="Gadbois L."/>
            <person name="Gearin G."/>
            <person name="Gearin C.R."/>
            <person name="Giannoukos G."/>
            <person name="Goode T."/>
            <person name="Graham J."/>
            <person name="Grandbois E."/>
            <person name="Grewal S."/>
            <person name="Gyaltsen K."/>
            <person name="Hafez N."/>
            <person name="Hagos B."/>
            <person name="Hall J."/>
            <person name="Henson C."/>
            <person name="Hollinger A."/>
            <person name="Honan T."/>
            <person name="Huard M.D."/>
            <person name="Hughes L."/>
            <person name="Hurhula B."/>
            <person name="Husby M.E."/>
            <person name="Kamat A."/>
            <person name="Kanga B."/>
            <person name="Kashin S."/>
            <person name="Khazanovich D."/>
            <person name="Kisner P."/>
            <person name="Lance K."/>
            <person name="Lara M."/>
            <person name="Lee W."/>
            <person name="Lennon N."/>
            <person name="Letendre F."/>
            <person name="LeVine R."/>
            <person name="Lipovsky A."/>
            <person name="Liu X."/>
            <person name="Liu J."/>
            <person name="Liu S."/>
            <person name="Lokyitsang T."/>
            <person name="Lokyitsang Y."/>
            <person name="Lubonja R."/>
            <person name="Lui A."/>
            <person name="MacDonald P."/>
            <person name="Magnisalis V."/>
            <person name="Maru K."/>
            <person name="Matthews C."/>
            <person name="McCusker W."/>
            <person name="McDonough S."/>
            <person name="Mehta T."/>
            <person name="Meldrim J."/>
            <person name="Meneus L."/>
            <person name="Mihai O."/>
            <person name="Mihalev A."/>
            <person name="Mihova T."/>
            <person name="Mittelman R."/>
            <person name="Mlenga V."/>
            <person name="Montmayeur A."/>
            <person name="Mulrain L."/>
            <person name="Navidi A."/>
            <person name="Naylor J."/>
            <person name="Negash T."/>
            <person name="Nguyen T."/>
            <person name="Nguyen N."/>
            <person name="Nicol R."/>
            <person name="Norbu C."/>
            <person name="Norbu N."/>
            <person name="Novod N."/>
            <person name="O'Neill B."/>
            <person name="Osman S."/>
            <person name="Markiewicz E."/>
            <person name="Oyono O.L."/>
            <person name="Patti C."/>
            <person name="Phunkhang P."/>
            <person name="Pierre F."/>
            <person name="Priest M."/>
            <person name="Raghuraman S."/>
            <person name="Rege F."/>
            <person name="Reyes R."/>
            <person name="Rise C."/>
            <person name="Rogov P."/>
            <person name="Ross K."/>
            <person name="Ryan E."/>
            <person name="Settipalli S."/>
            <person name="Shea T."/>
            <person name="Sherpa N."/>
            <person name="Shi L."/>
            <person name="Shih D."/>
            <person name="Sparrow T."/>
            <person name="Spaulding J."/>
            <person name="Stalker J."/>
            <person name="Stange-Thomann N."/>
            <person name="Stavropoulos S."/>
            <person name="Stone C."/>
            <person name="Strader C."/>
            <person name="Tesfaye S."/>
            <person name="Thomson T."/>
            <person name="Thoulutsang Y."/>
            <person name="Thoulutsang D."/>
            <person name="Topham K."/>
            <person name="Topping I."/>
            <person name="Tsamla T."/>
            <person name="Vassiliev H."/>
            <person name="Vo A."/>
            <person name="Wangchuk T."/>
            <person name="Wangdi T."/>
            <person name="Weiand M."/>
            <person name="Wilkinson J."/>
            <person name="Wilson A."/>
            <person name="Yadav S."/>
            <person name="Young G."/>
            <person name="Yu Q."/>
            <person name="Zembek L."/>
            <person name="Zhong D."/>
            <person name="Zimmer A."/>
            <person name="Zwirko Z."/>
            <person name="Jaffe D.B."/>
            <person name="Alvarez P."/>
            <person name="Brockman W."/>
            <person name="Butler J."/>
            <person name="Chin C."/>
            <person name="Gnerre S."/>
            <person name="Grabherr M."/>
            <person name="Kleber M."/>
            <person name="Mauceli E."/>
            <person name="MacCallum I."/>
        </authorList>
    </citation>
    <scope>NUCLEOTIDE SEQUENCE [LARGE SCALE GENOMIC DNA]</scope>
    <source>
        <strain evidence="3">Tucson 15081-1352.22</strain>
    </source>
</reference>
<dbReference type="KEGG" id="dmo:Dmoj_GI17362"/>
<feature type="compositionally biased region" description="Acidic residues" evidence="1">
    <location>
        <begin position="341"/>
        <end position="359"/>
    </location>
</feature>
<feature type="compositionally biased region" description="Polar residues" evidence="1">
    <location>
        <begin position="33"/>
        <end position="47"/>
    </location>
</feature>
<protein>
    <submittedName>
        <fullName evidence="2">Uncharacterized protein</fullName>
    </submittedName>
</protein>
<feature type="compositionally biased region" description="Low complexity" evidence="1">
    <location>
        <begin position="153"/>
        <end position="174"/>
    </location>
</feature>
<feature type="compositionally biased region" description="Basic residues" evidence="1">
    <location>
        <begin position="207"/>
        <end position="216"/>
    </location>
</feature>
<evidence type="ECO:0000256" key="1">
    <source>
        <dbReference type="SAM" id="MobiDB-lite"/>
    </source>
</evidence>